<dbReference type="GO" id="GO:0016887">
    <property type="term" value="F:ATP hydrolysis activity"/>
    <property type="evidence" value="ECO:0007669"/>
    <property type="project" value="InterPro"/>
</dbReference>
<evidence type="ECO:0000256" key="3">
    <source>
        <dbReference type="ARBA" id="ARBA00022741"/>
    </source>
</evidence>
<comment type="similarity">
    <text evidence="1">Belongs to the ABC transporter superfamily.</text>
</comment>
<dbReference type="PANTHER" id="PTHR42788">
    <property type="entry name" value="TAURINE IMPORT ATP-BINDING PROTEIN-RELATED"/>
    <property type="match status" value="1"/>
</dbReference>
<evidence type="ECO:0000256" key="4">
    <source>
        <dbReference type="ARBA" id="ARBA00022840"/>
    </source>
</evidence>
<evidence type="ECO:0000256" key="2">
    <source>
        <dbReference type="ARBA" id="ARBA00022448"/>
    </source>
</evidence>
<evidence type="ECO:0000313" key="7">
    <source>
        <dbReference type="Proteomes" id="UP000233293"/>
    </source>
</evidence>
<proteinExistence type="inferred from homology"/>
<dbReference type="Proteomes" id="UP000233293">
    <property type="component" value="Unassembled WGS sequence"/>
</dbReference>
<dbReference type="InterPro" id="IPR003439">
    <property type="entry name" value="ABC_transporter-like_ATP-bd"/>
</dbReference>
<dbReference type="GO" id="GO:0005524">
    <property type="term" value="F:ATP binding"/>
    <property type="evidence" value="ECO:0007669"/>
    <property type="project" value="UniProtKB-KW"/>
</dbReference>
<organism evidence="6 7">
    <name type="scientific">Telmatospirillum siberiense</name>
    <dbReference type="NCBI Taxonomy" id="382514"/>
    <lineage>
        <taxon>Bacteria</taxon>
        <taxon>Pseudomonadati</taxon>
        <taxon>Pseudomonadota</taxon>
        <taxon>Alphaproteobacteria</taxon>
        <taxon>Rhodospirillales</taxon>
        <taxon>Rhodospirillaceae</taxon>
        <taxon>Telmatospirillum</taxon>
    </lineage>
</organism>
<evidence type="ECO:0000259" key="5">
    <source>
        <dbReference type="PROSITE" id="PS50893"/>
    </source>
</evidence>
<dbReference type="PROSITE" id="PS00211">
    <property type="entry name" value="ABC_TRANSPORTER_1"/>
    <property type="match status" value="1"/>
</dbReference>
<comment type="caution">
    <text evidence="6">The sequence shown here is derived from an EMBL/GenBank/DDBJ whole genome shotgun (WGS) entry which is preliminary data.</text>
</comment>
<keyword evidence="7" id="KW-1185">Reference proteome</keyword>
<dbReference type="PANTHER" id="PTHR42788:SF13">
    <property type="entry name" value="ALIPHATIC SULFONATES IMPORT ATP-BINDING PROTEIN SSUB"/>
    <property type="match status" value="1"/>
</dbReference>
<dbReference type="InterPro" id="IPR050166">
    <property type="entry name" value="ABC_transporter_ATP-bind"/>
</dbReference>
<dbReference type="SUPFAM" id="SSF52540">
    <property type="entry name" value="P-loop containing nucleoside triphosphate hydrolases"/>
    <property type="match status" value="1"/>
</dbReference>
<evidence type="ECO:0000256" key="1">
    <source>
        <dbReference type="ARBA" id="ARBA00005417"/>
    </source>
</evidence>
<dbReference type="Pfam" id="PF00005">
    <property type="entry name" value="ABC_tran"/>
    <property type="match status" value="1"/>
</dbReference>
<dbReference type="Gene3D" id="3.40.50.300">
    <property type="entry name" value="P-loop containing nucleotide triphosphate hydrolases"/>
    <property type="match status" value="1"/>
</dbReference>
<dbReference type="RefSeq" id="WP_101253011.1">
    <property type="nucleotide sequence ID" value="NZ_PIUM01000037.1"/>
</dbReference>
<dbReference type="PROSITE" id="PS50893">
    <property type="entry name" value="ABC_TRANSPORTER_2"/>
    <property type="match status" value="1"/>
</dbReference>
<feature type="domain" description="ABC transporter" evidence="5">
    <location>
        <begin position="4"/>
        <end position="233"/>
    </location>
</feature>
<name>A0A2N3PP04_9PROT</name>
<dbReference type="InterPro" id="IPR027417">
    <property type="entry name" value="P-loop_NTPase"/>
</dbReference>
<accession>A0A2N3PP04</accession>
<dbReference type="CDD" id="cd03293">
    <property type="entry name" value="ABC_NrtD_SsuB_transporters"/>
    <property type="match status" value="1"/>
</dbReference>
<evidence type="ECO:0000313" key="6">
    <source>
        <dbReference type="EMBL" id="PKU22125.1"/>
    </source>
</evidence>
<sequence length="255" mass="27638">MAELRIKTLVKRFSQASGAVLALDGIDLDIPSGGFTSIVGASGCGKSTLLRIIAGLEGDFAGEVSLDGRPVGGPGLDRGMVFQEHRLLPWLTVEENVAFALNGPTPAEVRELVSEHLELVGLGSFAKAYPGQLSGGMAQRVAIARALVNRPRVLLLDEPFGALDAMTKIIMQQEILRIWEAEHITMVLVTHDIDEAVFLGDQVVMMSARPGRVKAVLPVSLPRPRDRSSPHFIDIRRHIFGSFFAEAEETFAYAI</sequence>
<dbReference type="EMBL" id="PIUM01000037">
    <property type="protein sequence ID" value="PKU22125.1"/>
    <property type="molecule type" value="Genomic_DNA"/>
</dbReference>
<keyword evidence="2" id="KW-0813">Transport</keyword>
<reference evidence="7" key="1">
    <citation type="submission" date="2017-12" db="EMBL/GenBank/DDBJ databases">
        <title>Draft genome sequence of Telmatospirillum siberiense 26-4b1T, an acidotolerant peatland alphaproteobacterium potentially involved in sulfur cycling.</title>
        <authorList>
            <person name="Hausmann B."/>
            <person name="Pjevac P."/>
            <person name="Schreck K."/>
            <person name="Herbold C.W."/>
            <person name="Daims H."/>
            <person name="Wagner M."/>
            <person name="Pester M."/>
            <person name="Loy A."/>
        </authorList>
    </citation>
    <scope>NUCLEOTIDE SEQUENCE [LARGE SCALE GENOMIC DNA]</scope>
    <source>
        <strain evidence="7">26-4b1</strain>
    </source>
</reference>
<dbReference type="AlphaFoldDB" id="A0A2N3PP04"/>
<dbReference type="InterPro" id="IPR003593">
    <property type="entry name" value="AAA+_ATPase"/>
</dbReference>
<protein>
    <submittedName>
        <fullName evidence="6">ABC transporter ATP-binding protein</fullName>
    </submittedName>
</protein>
<dbReference type="InterPro" id="IPR017871">
    <property type="entry name" value="ABC_transporter-like_CS"/>
</dbReference>
<dbReference type="OrthoDB" id="8016555at2"/>
<keyword evidence="4 6" id="KW-0067">ATP-binding</keyword>
<dbReference type="SMART" id="SM00382">
    <property type="entry name" value="AAA"/>
    <property type="match status" value="1"/>
</dbReference>
<gene>
    <name evidence="6" type="ORF">CWS72_23075</name>
</gene>
<keyword evidence="3" id="KW-0547">Nucleotide-binding</keyword>